<name>A0A1I8B8H0_MELHA</name>
<dbReference type="Proteomes" id="UP000095281">
    <property type="component" value="Unplaced"/>
</dbReference>
<proteinExistence type="predicted"/>
<reference evidence="2" key="1">
    <citation type="submission" date="2016-11" db="UniProtKB">
        <authorList>
            <consortium name="WormBaseParasite"/>
        </authorList>
    </citation>
    <scope>IDENTIFICATION</scope>
</reference>
<keyword evidence="1" id="KW-1185">Reference proteome</keyword>
<dbReference type="AlphaFoldDB" id="A0A1I8B8H0"/>
<organism evidence="1 2">
    <name type="scientific">Meloidogyne hapla</name>
    <name type="common">Root-knot nematode worm</name>
    <dbReference type="NCBI Taxonomy" id="6305"/>
    <lineage>
        <taxon>Eukaryota</taxon>
        <taxon>Metazoa</taxon>
        <taxon>Ecdysozoa</taxon>
        <taxon>Nematoda</taxon>
        <taxon>Chromadorea</taxon>
        <taxon>Rhabditida</taxon>
        <taxon>Tylenchina</taxon>
        <taxon>Tylenchomorpha</taxon>
        <taxon>Tylenchoidea</taxon>
        <taxon>Meloidogynidae</taxon>
        <taxon>Meloidogyninae</taxon>
        <taxon>Meloidogyne</taxon>
    </lineage>
</organism>
<accession>A0A1I8B8H0</accession>
<protein>
    <submittedName>
        <fullName evidence="2">Uncharacterized protein</fullName>
    </submittedName>
</protein>
<evidence type="ECO:0000313" key="2">
    <source>
        <dbReference type="WBParaSite" id="MhA1_Contig1624.frz3.gene3"/>
    </source>
</evidence>
<evidence type="ECO:0000313" key="1">
    <source>
        <dbReference type="Proteomes" id="UP000095281"/>
    </source>
</evidence>
<dbReference type="WBParaSite" id="MhA1_Contig1624.frz3.gene3">
    <property type="protein sequence ID" value="MhA1_Contig1624.frz3.gene3"/>
    <property type="gene ID" value="MhA1_Contig1624.frz3.gene3"/>
</dbReference>
<sequence>MVGLYSPRIEKDKNHMDFIILVKDEVQDFKKYTKQGCGKCSSSNKIPCRICNTTKFCNSEKFFKQVNFCWVKEEVIECEINERNCYYALNKENEVIQGCGKGLENLLNVNCEGNLCNTKELFDKTLFCLKKGKKDLNICNQKCYVWRHENGNLEQGCGECSKNSTECQTCNNQKFCNLENKVNKHCYKNEGENCKISFYDNCFMARNETNGGCGECNNLKFCKKCNGNLCNDGKDLPFYCFNQNKEKECKESYCYISNNKDSNGIYESNCGKCPEEIETNCAQCNNTPLCNTEKLLKNSFYCLEFTEYMEKTDKSYIGCESQCFVERIEIGQCLLFLII</sequence>